<evidence type="ECO:0000313" key="3">
    <source>
        <dbReference type="EMBL" id="SPT53794.1"/>
    </source>
</evidence>
<evidence type="ECO:0000256" key="1">
    <source>
        <dbReference type="ARBA" id="ARBA00004328"/>
    </source>
</evidence>
<protein>
    <submittedName>
        <fullName evidence="3">Predicted phage phi-C31 gp36 major capsid-like protein</fullName>
    </submittedName>
</protein>
<dbReference type="InterPro" id="IPR024455">
    <property type="entry name" value="Phage_capsid"/>
</dbReference>
<feature type="domain" description="Phage capsid-like C-terminal" evidence="2">
    <location>
        <begin position="151"/>
        <end position="423"/>
    </location>
</feature>
<organism evidence="3 4">
    <name type="scientific">Actinomyces bovis</name>
    <dbReference type="NCBI Taxonomy" id="1658"/>
    <lineage>
        <taxon>Bacteria</taxon>
        <taxon>Bacillati</taxon>
        <taxon>Actinomycetota</taxon>
        <taxon>Actinomycetes</taxon>
        <taxon>Actinomycetales</taxon>
        <taxon>Actinomycetaceae</taxon>
        <taxon>Actinomyces</taxon>
    </lineage>
</organism>
<evidence type="ECO:0000313" key="4">
    <source>
        <dbReference type="Proteomes" id="UP000250006"/>
    </source>
</evidence>
<dbReference type="NCBIfam" id="TIGR01554">
    <property type="entry name" value="major_cap_HK97"/>
    <property type="match status" value="1"/>
</dbReference>
<dbReference type="InterPro" id="IPR054612">
    <property type="entry name" value="Phage_capsid-like_C"/>
</dbReference>
<gene>
    <name evidence="3" type="ORF">NCTC11535_01478</name>
</gene>
<dbReference type="EMBL" id="UAPQ01000008">
    <property type="protein sequence ID" value="SPT53794.1"/>
    <property type="molecule type" value="Genomic_DNA"/>
</dbReference>
<accession>A0ABY1VNU8</accession>
<name>A0ABY1VNU8_9ACTO</name>
<dbReference type="Gene3D" id="3.30.2400.10">
    <property type="entry name" value="Major capsid protein gp5"/>
    <property type="match status" value="1"/>
</dbReference>
<dbReference type="Gene3D" id="3.30.2320.10">
    <property type="entry name" value="hypothetical protein PF0899 domain"/>
    <property type="match status" value="1"/>
</dbReference>
<dbReference type="SUPFAM" id="SSF56563">
    <property type="entry name" value="Major capsid protein gp5"/>
    <property type="match status" value="1"/>
</dbReference>
<dbReference type="Proteomes" id="UP000250006">
    <property type="component" value="Unassembled WGS sequence"/>
</dbReference>
<keyword evidence="4" id="KW-1185">Reference proteome</keyword>
<comment type="subcellular location">
    <subcellularLocation>
        <location evidence="1">Virion</location>
    </subcellularLocation>
</comment>
<reference evidence="3 4" key="1">
    <citation type="submission" date="2018-06" db="EMBL/GenBank/DDBJ databases">
        <authorList>
            <consortium name="Pathogen Informatics"/>
            <person name="Doyle S."/>
        </authorList>
    </citation>
    <scope>NUCLEOTIDE SEQUENCE [LARGE SCALE GENOMIC DNA]</scope>
    <source>
        <strain evidence="3 4">NCTC11535</strain>
    </source>
</reference>
<evidence type="ECO:0000259" key="2">
    <source>
        <dbReference type="Pfam" id="PF05065"/>
    </source>
</evidence>
<proteinExistence type="predicted"/>
<sequence>MNKLTLLKESALKAAQDAKAIAQKAIDDNRQMTEEETSSYRAFMEKAADLLDQAKTAKKDADLLAEVKTFTEQVGLPTEDVEITGQVSRSLPKAANLGLTVVKSSAYQALLKGFGGRIPDRAQVQTTPIQVKSLFTGAARTSAGALVTPEDSGIIELLGRRPLTLRDLVSTRSTHSDVVEFVRQTTHTNKAAVVPEATTSSTTAPVDPVQGGYKPEGDWAFERVSVPVVTIAEWVPATNRAIADAKQLEGLINDELAADVAEAEETAMLKGDGSSNSITGILSTSGVQSQSFETDLFTTVRKALTKARVVGRAVPNGILMAPADIETVDLARENGATGKFLGAGPFSIGPRTLWGVPLVESEAIDAGTALIGDFTKAVLWDREQTTVTLSNSHADFFVRNMVAVLAEERVAFGVTRPAAFVKTSLA</sequence>
<dbReference type="RefSeq" id="WP_197719056.1">
    <property type="nucleotide sequence ID" value="NZ_UAPQ01000008.1"/>
</dbReference>
<dbReference type="Pfam" id="PF05065">
    <property type="entry name" value="Phage_capsid"/>
    <property type="match status" value="1"/>
</dbReference>
<comment type="caution">
    <text evidence="3">The sequence shown here is derived from an EMBL/GenBank/DDBJ whole genome shotgun (WGS) entry which is preliminary data.</text>
</comment>